<keyword evidence="2" id="KW-0238">DNA-binding</keyword>
<evidence type="ECO:0000256" key="2">
    <source>
        <dbReference type="ARBA" id="ARBA00023125"/>
    </source>
</evidence>
<accession>A0A1Y1RXV5</accession>
<dbReference type="InterPro" id="IPR020449">
    <property type="entry name" value="Tscrpt_reg_AraC-type_HTH"/>
</dbReference>
<dbReference type="AlphaFoldDB" id="A0A1Y1RXV5"/>
<gene>
    <name evidence="5" type="ORF">B4O97_10415</name>
</gene>
<organism evidence="5 6">
    <name type="scientific">Marispirochaeta aestuarii</name>
    <dbReference type="NCBI Taxonomy" id="1963862"/>
    <lineage>
        <taxon>Bacteria</taxon>
        <taxon>Pseudomonadati</taxon>
        <taxon>Spirochaetota</taxon>
        <taxon>Spirochaetia</taxon>
        <taxon>Spirochaetales</taxon>
        <taxon>Spirochaetaceae</taxon>
        <taxon>Marispirochaeta</taxon>
    </lineage>
</organism>
<keyword evidence="6" id="KW-1185">Reference proteome</keyword>
<proteinExistence type="predicted"/>
<dbReference type="STRING" id="1963862.B4O97_10415"/>
<comment type="caution">
    <text evidence="5">The sequence shown here is derived from an EMBL/GenBank/DDBJ whole genome shotgun (WGS) entry which is preliminary data.</text>
</comment>
<dbReference type="InterPro" id="IPR018062">
    <property type="entry name" value="HTH_AraC-typ_CS"/>
</dbReference>
<dbReference type="PROSITE" id="PS00041">
    <property type="entry name" value="HTH_ARAC_FAMILY_1"/>
    <property type="match status" value="1"/>
</dbReference>
<dbReference type="OrthoDB" id="9794330at2"/>
<dbReference type="PANTHER" id="PTHR43280:SF10">
    <property type="entry name" value="REGULATORY PROTEIN POCR"/>
    <property type="match status" value="1"/>
</dbReference>
<dbReference type="Pfam" id="PF10114">
    <property type="entry name" value="PocR"/>
    <property type="match status" value="1"/>
</dbReference>
<dbReference type="GO" id="GO:0003700">
    <property type="term" value="F:DNA-binding transcription factor activity"/>
    <property type="evidence" value="ECO:0007669"/>
    <property type="project" value="InterPro"/>
</dbReference>
<evidence type="ECO:0000256" key="3">
    <source>
        <dbReference type="ARBA" id="ARBA00023163"/>
    </source>
</evidence>
<dbReference type="InterPro" id="IPR018771">
    <property type="entry name" value="PocR_dom"/>
</dbReference>
<keyword evidence="1" id="KW-0805">Transcription regulation</keyword>
<feature type="domain" description="HTH araC/xylS-type" evidence="4">
    <location>
        <begin position="316"/>
        <end position="414"/>
    </location>
</feature>
<name>A0A1Y1RXV5_9SPIO</name>
<evidence type="ECO:0000313" key="6">
    <source>
        <dbReference type="Proteomes" id="UP000192343"/>
    </source>
</evidence>
<evidence type="ECO:0000313" key="5">
    <source>
        <dbReference type="EMBL" id="ORC35135.1"/>
    </source>
</evidence>
<dbReference type="PROSITE" id="PS01124">
    <property type="entry name" value="HTH_ARAC_FAMILY_2"/>
    <property type="match status" value="1"/>
</dbReference>
<dbReference type="InterPro" id="IPR018060">
    <property type="entry name" value="HTH_AraC"/>
</dbReference>
<dbReference type="PRINTS" id="PR00032">
    <property type="entry name" value="HTHARAC"/>
</dbReference>
<dbReference type="InterPro" id="IPR009057">
    <property type="entry name" value="Homeodomain-like_sf"/>
</dbReference>
<dbReference type="Pfam" id="PF12833">
    <property type="entry name" value="HTH_18"/>
    <property type="match status" value="1"/>
</dbReference>
<dbReference type="SMART" id="SM00342">
    <property type="entry name" value="HTH_ARAC"/>
    <property type="match status" value="1"/>
</dbReference>
<dbReference type="Gene3D" id="1.10.10.60">
    <property type="entry name" value="Homeodomain-like"/>
    <property type="match status" value="2"/>
</dbReference>
<keyword evidence="3" id="KW-0804">Transcription</keyword>
<dbReference type="RefSeq" id="WP_083050624.1">
    <property type="nucleotide sequence ID" value="NZ_MWQY01000010.1"/>
</dbReference>
<reference evidence="5 6" key="1">
    <citation type="submission" date="2017-03" db="EMBL/GenBank/DDBJ databases">
        <title>Draft Genome sequence of Marispirochaeta sp. strain JC444.</title>
        <authorList>
            <person name="Shivani Y."/>
            <person name="Subhash Y."/>
            <person name="Sasikala C."/>
            <person name="Ramana C."/>
        </authorList>
    </citation>
    <scope>NUCLEOTIDE SEQUENCE [LARGE SCALE GENOMIC DNA]</scope>
    <source>
        <strain evidence="5 6">JC444</strain>
    </source>
</reference>
<evidence type="ECO:0000259" key="4">
    <source>
        <dbReference type="PROSITE" id="PS01124"/>
    </source>
</evidence>
<protein>
    <recommendedName>
        <fullName evidence="4">HTH araC/xylS-type domain-containing protein</fullName>
    </recommendedName>
</protein>
<dbReference type="Proteomes" id="UP000192343">
    <property type="component" value="Unassembled WGS sequence"/>
</dbReference>
<sequence length="426" mass="48244">MDSAVHELNREQARRLAGVYAKATGCGCSVIDNTGDTLYPGDICRFCSALQPLLKERLNCRQVHLWGGYQAERFGGKYIYFCPVSLVHWASPIVIDGIMQGVLVGGPVLMIEPEEVLDELTRKYGISEGLEQILGELRTVRQVSPDRVTALSELLAVSAEHLSFQGDSRFLVSTEALEQQSKISEYIQYIKDLEDAETHSYPFEKERELLRLISQGDKKGSQRLLNEILGSVFFSAGRNFEVVKSRVLELVVLLSRAAVEGGAEVEQVFGLNLKYLRQIHTFSSVDDLAAWLSRIMLRFTDFVFDLREVKHADAIYRAVQFVHQNFAEKITLDAVAREVYLSPAYFSKVFKEELKVSFNNYLNRYRIDKARNILRNTSIPLVDVAAMVGYEDQSYFSKVFKKIAGVTPGRYRESRGRSAGENQEIH</sequence>
<dbReference type="PANTHER" id="PTHR43280">
    <property type="entry name" value="ARAC-FAMILY TRANSCRIPTIONAL REGULATOR"/>
    <property type="match status" value="1"/>
</dbReference>
<dbReference type="EMBL" id="MWQY01000010">
    <property type="protein sequence ID" value="ORC35135.1"/>
    <property type="molecule type" value="Genomic_DNA"/>
</dbReference>
<dbReference type="SUPFAM" id="SSF46689">
    <property type="entry name" value="Homeodomain-like"/>
    <property type="match status" value="2"/>
</dbReference>
<dbReference type="GO" id="GO:0043565">
    <property type="term" value="F:sequence-specific DNA binding"/>
    <property type="evidence" value="ECO:0007669"/>
    <property type="project" value="InterPro"/>
</dbReference>
<evidence type="ECO:0000256" key="1">
    <source>
        <dbReference type="ARBA" id="ARBA00023015"/>
    </source>
</evidence>